<evidence type="ECO:0000313" key="3">
    <source>
        <dbReference type="Proteomes" id="UP001321582"/>
    </source>
</evidence>
<dbReference type="RefSeq" id="WP_307905478.1">
    <property type="nucleotide sequence ID" value="NZ_AP027060.1"/>
</dbReference>
<gene>
    <name evidence="2" type="ORF">HLVA_21770</name>
</gene>
<accession>A0AAU9DH32</accession>
<feature type="domain" description="Solute-binding protein family 3/N-terminal" evidence="1">
    <location>
        <begin position="27"/>
        <end position="247"/>
    </location>
</feature>
<dbReference type="SMART" id="SM00062">
    <property type="entry name" value="PBPb"/>
    <property type="match status" value="1"/>
</dbReference>
<dbReference type="KEGG" id="haby:HLVA_21770"/>
<keyword evidence="2" id="KW-0614">Plasmid</keyword>
<dbReference type="PANTHER" id="PTHR38834:SF3">
    <property type="entry name" value="SOLUTE-BINDING PROTEIN FAMILY 3_N-TERMINAL DOMAIN-CONTAINING PROTEIN"/>
    <property type="match status" value="1"/>
</dbReference>
<reference evidence="2 3" key="1">
    <citation type="submission" date="2022-11" db="EMBL/GenBank/DDBJ databases">
        <title>Haliovirga abyssi gen. nov., sp. nov., a mesophilic fermentative bacterium isolated from the Iheya North hydrothermal field and the proposal of Haliovirgaceae fam. nov.</title>
        <authorList>
            <person name="Miyazaki U."/>
            <person name="Tame A."/>
            <person name="Miyazaki J."/>
            <person name="Takai K."/>
            <person name="Sawayama S."/>
            <person name="Kitajima M."/>
            <person name="Okamoto A."/>
            <person name="Nakagawa S."/>
        </authorList>
    </citation>
    <scope>NUCLEOTIDE SEQUENCE [LARGE SCALE GENOMIC DNA]</scope>
    <source>
        <strain evidence="2 3">IC12</strain>
        <plasmid evidence="2 3">pHIC</plasmid>
    </source>
</reference>
<geneLocation type="plasmid" evidence="2 3">
    <name>pHIC</name>
</geneLocation>
<evidence type="ECO:0000259" key="1">
    <source>
        <dbReference type="SMART" id="SM00062"/>
    </source>
</evidence>
<dbReference type="Gene3D" id="3.40.190.10">
    <property type="entry name" value="Periplasmic binding protein-like II"/>
    <property type="match status" value="2"/>
</dbReference>
<proteinExistence type="predicted"/>
<name>A0AAU9DH32_9FUSO</name>
<dbReference type="Pfam" id="PF00497">
    <property type="entry name" value="SBP_bac_3"/>
    <property type="match status" value="1"/>
</dbReference>
<organism evidence="2 3">
    <name type="scientific">Haliovirga abyssi</name>
    <dbReference type="NCBI Taxonomy" id="2996794"/>
    <lineage>
        <taxon>Bacteria</taxon>
        <taxon>Fusobacteriati</taxon>
        <taxon>Fusobacteriota</taxon>
        <taxon>Fusobacteriia</taxon>
        <taxon>Fusobacteriales</taxon>
        <taxon>Haliovirgaceae</taxon>
        <taxon>Haliovirga</taxon>
    </lineage>
</organism>
<dbReference type="SUPFAM" id="SSF53850">
    <property type="entry name" value="Periplasmic binding protein-like II"/>
    <property type="match status" value="1"/>
</dbReference>
<keyword evidence="3" id="KW-1185">Reference proteome</keyword>
<dbReference type="AlphaFoldDB" id="A0AAU9DH32"/>
<evidence type="ECO:0000313" key="2">
    <source>
        <dbReference type="EMBL" id="BDU51608.1"/>
    </source>
</evidence>
<sequence>MKFSMKKSYIFLILFFTLTIISSSESNLNFIAEENYPPISFLKNGKPAGLAVEIVREMLKRKNIPDNIKVWPWVRGYRMTLHHPNYVLFSVARIKERENLFKWVGPIYKMEVSFYGKKNSKIIINSINDAKKLKRIGVFRDSFEEQLLKKRGFNNLDSAVNNILNTKKLMGGRYDVMIFTNTTIKSIVEKAGYSLNDVKKLYTFTTVSAYIAFSKDTPDETISSWQKTLDEMKKEGVLEKIEKKWLE</sequence>
<dbReference type="PANTHER" id="PTHR38834">
    <property type="entry name" value="PERIPLASMIC SUBSTRATE BINDING PROTEIN FAMILY 3"/>
    <property type="match status" value="1"/>
</dbReference>
<dbReference type="Proteomes" id="UP001321582">
    <property type="component" value="Plasmid pHIC"/>
</dbReference>
<dbReference type="EMBL" id="AP027060">
    <property type="protein sequence ID" value="BDU51608.1"/>
    <property type="molecule type" value="Genomic_DNA"/>
</dbReference>
<protein>
    <recommendedName>
        <fullName evidence="1">Solute-binding protein family 3/N-terminal domain-containing protein</fullName>
    </recommendedName>
</protein>
<dbReference type="InterPro" id="IPR001638">
    <property type="entry name" value="Solute-binding_3/MltF_N"/>
</dbReference>